<protein>
    <recommendedName>
        <fullName evidence="2">Protein containing DUF1814</fullName>
    </recommendedName>
</protein>
<dbReference type="AlphaFoldDB" id="A0A1J5SEI7"/>
<accession>A0A1J5SEI7</accession>
<dbReference type="EMBL" id="MLJW01000044">
    <property type="protein sequence ID" value="OIR06347.1"/>
    <property type="molecule type" value="Genomic_DNA"/>
</dbReference>
<gene>
    <name evidence="1" type="ORF">GALL_115370</name>
</gene>
<name>A0A1J5SEI7_9ZZZZ</name>
<dbReference type="Gene3D" id="3.10.450.620">
    <property type="entry name" value="JHP933, nucleotidyltransferase-like core domain"/>
    <property type="match status" value="1"/>
</dbReference>
<sequence>MDRTYVETVRLMLEIAPEVFASGKFALKGGTALNLFVRNMPRLSIDIDAVFMDHTGTRAAALGLMANELTSIRLGLERRGIVTDASARNAAEETKLFARRGKIEVKVEVNHVFRGILLPTERRPLVKSAADQFTVHVEVPTLAIPELYGSKLVAAMDRQHPRDFFDIHGLYQQGGLTPTIVDCFVAYLAGHNRPVHEVLFSRDVDMTVPFQNEFEGMQREPVTLAQLNEARIRLRRDLLASLNDDHKRFLLGLVAGNPPWDALPFVHLSELPAIRWKLQNLERLKKLNVARFQAQTDELQKRLGG</sequence>
<dbReference type="Pfam" id="PF08843">
    <property type="entry name" value="AbiEii"/>
    <property type="match status" value="1"/>
</dbReference>
<organism evidence="1">
    <name type="scientific">mine drainage metagenome</name>
    <dbReference type="NCBI Taxonomy" id="410659"/>
    <lineage>
        <taxon>unclassified sequences</taxon>
        <taxon>metagenomes</taxon>
        <taxon>ecological metagenomes</taxon>
    </lineage>
</organism>
<proteinExistence type="predicted"/>
<evidence type="ECO:0008006" key="2">
    <source>
        <dbReference type="Google" id="ProtNLM"/>
    </source>
</evidence>
<comment type="caution">
    <text evidence="1">The sequence shown here is derived from an EMBL/GenBank/DDBJ whole genome shotgun (WGS) entry which is preliminary data.</text>
</comment>
<evidence type="ECO:0000313" key="1">
    <source>
        <dbReference type="EMBL" id="OIR06347.1"/>
    </source>
</evidence>
<reference evidence="1" key="1">
    <citation type="submission" date="2016-10" db="EMBL/GenBank/DDBJ databases">
        <title>Sequence of Gallionella enrichment culture.</title>
        <authorList>
            <person name="Poehlein A."/>
            <person name="Muehling M."/>
            <person name="Daniel R."/>
        </authorList>
    </citation>
    <scope>NUCLEOTIDE SEQUENCE</scope>
</reference>
<dbReference type="InterPro" id="IPR014942">
    <property type="entry name" value="AbiEii"/>
</dbReference>